<organism evidence="3 4">
    <name type="scientific">Candida verbasci</name>
    <dbReference type="NCBI Taxonomy" id="1227364"/>
    <lineage>
        <taxon>Eukaryota</taxon>
        <taxon>Fungi</taxon>
        <taxon>Dikarya</taxon>
        <taxon>Ascomycota</taxon>
        <taxon>Saccharomycotina</taxon>
        <taxon>Pichiomycetes</taxon>
        <taxon>Debaryomycetaceae</taxon>
        <taxon>Candida/Lodderomyces clade</taxon>
        <taxon>Candida</taxon>
    </lineage>
</organism>
<dbReference type="PANTHER" id="PTHR12277">
    <property type="entry name" value="ALPHA/BETA HYDROLASE DOMAIN-CONTAINING PROTEIN"/>
    <property type="match status" value="1"/>
</dbReference>
<keyword evidence="4" id="KW-1185">Reference proteome</keyword>
<evidence type="ECO:0000313" key="4">
    <source>
        <dbReference type="Proteomes" id="UP001152885"/>
    </source>
</evidence>
<feature type="transmembrane region" description="Helical" evidence="1">
    <location>
        <begin position="6"/>
        <end position="28"/>
    </location>
</feature>
<name>A0A9W4XF32_9ASCO</name>
<keyword evidence="1" id="KW-0472">Membrane</keyword>
<feature type="domain" description="Serine aminopeptidase S33" evidence="2">
    <location>
        <begin position="110"/>
        <end position="212"/>
    </location>
</feature>
<gene>
    <name evidence="3" type="ORF">CANVERA_P0805</name>
</gene>
<evidence type="ECO:0000313" key="3">
    <source>
        <dbReference type="EMBL" id="CAI5756289.1"/>
    </source>
</evidence>
<dbReference type="GO" id="GO:0016020">
    <property type="term" value="C:membrane"/>
    <property type="evidence" value="ECO:0007669"/>
    <property type="project" value="TreeGrafter"/>
</dbReference>
<dbReference type="OrthoDB" id="10249433at2759"/>
<evidence type="ECO:0000259" key="2">
    <source>
        <dbReference type="Pfam" id="PF12146"/>
    </source>
</evidence>
<comment type="caution">
    <text evidence="3">The sequence shown here is derived from an EMBL/GenBank/DDBJ whole genome shotgun (WGS) entry which is preliminary data.</text>
</comment>
<dbReference type="PANTHER" id="PTHR12277:SF81">
    <property type="entry name" value="PROTEIN ABHD13"/>
    <property type="match status" value="1"/>
</dbReference>
<dbReference type="InterPro" id="IPR029058">
    <property type="entry name" value="AB_hydrolase_fold"/>
</dbReference>
<reference evidence="3" key="1">
    <citation type="submission" date="2022-12" db="EMBL/GenBank/DDBJ databases">
        <authorList>
            <person name="Brejova B."/>
        </authorList>
    </citation>
    <scope>NUCLEOTIDE SEQUENCE</scope>
</reference>
<protein>
    <recommendedName>
        <fullName evidence="2">Serine aminopeptidase S33 domain-containing protein</fullName>
    </recommendedName>
</protein>
<dbReference type="Pfam" id="PF12146">
    <property type="entry name" value="Hydrolase_4"/>
    <property type="match status" value="1"/>
</dbReference>
<evidence type="ECO:0000256" key="1">
    <source>
        <dbReference type="SAM" id="Phobius"/>
    </source>
</evidence>
<accession>A0A9W4XF32</accession>
<dbReference type="Proteomes" id="UP001152885">
    <property type="component" value="Unassembled WGS sequence"/>
</dbReference>
<dbReference type="AlphaFoldDB" id="A0A9W4XF32"/>
<dbReference type="GO" id="GO:0008474">
    <property type="term" value="F:palmitoyl-(protein) hydrolase activity"/>
    <property type="evidence" value="ECO:0007669"/>
    <property type="project" value="TreeGrafter"/>
</dbReference>
<sequence length="282" mass="32085">MWLYSLAKRLIQIGVSIGAIALIGLYYFQNSLIYPASLNDGHGYCATPDEHSMEYKLIELKTKDGETLQCYSIKQDPKVENYKNKTILMLTPNAGNIGHALPIVSMFYKNFGYNVFIYSYRGYGKSTGFPSEKGLKIDADTVMDYIEKDEQYKAGKLILYGRSLGGAVAIYIAANRKVDAVVLENTFLSLKKTIPHVFPVLKYFTNFVHQKWNSEALISKITAPTLLISGTKDEIVPPVHMDIIYDKLKVEKKIIKYDKFHNDTILTDGYFEEIDNWIESLK</sequence>
<proteinExistence type="predicted"/>
<dbReference type="SUPFAM" id="SSF53474">
    <property type="entry name" value="alpha/beta-Hydrolases"/>
    <property type="match status" value="1"/>
</dbReference>
<dbReference type="Gene3D" id="3.40.50.1820">
    <property type="entry name" value="alpha/beta hydrolase"/>
    <property type="match status" value="1"/>
</dbReference>
<keyword evidence="1" id="KW-1133">Transmembrane helix</keyword>
<dbReference type="EMBL" id="CANTUO010000001">
    <property type="protein sequence ID" value="CAI5756289.1"/>
    <property type="molecule type" value="Genomic_DNA"/>
</dbReference>
<keyword evidence="1" id="KW-0812">Transmembrane</keyword>
<dbReference type="InterPro" id="IPR022742">
    <property type="entry name" value="Hydrolase_4"/>
</dbReference>